<dbReference type="SUPFAM" id="SSF49265">
    <property type="entry name" value="Fibronectin type III"/>
    <property type="match status" value="1"/>
</dbReference>
<dbReference type="RefSeq" id="WP_364450687.1">
    <property type="nucleotide sequence ID" value="NZ_JBFARM010000005.1"/>
</dbReference>
<evidence type="ECO:0000256" key="2">
    <source>
        <dbReference type="ARBA" id="ARBA00023326"/>
    </source>
</evidence>
<proteinExistence type="predicted"/>
<reference evidence="4 5" key="1">
    <citation type="submission" date="2024-06" db="EMBL/GenBank/DDBJ databases">
        <title>The Natural Products Discovery Center: Release of the First 8490 Sequenced Strains for Exploring Actinobacteria Biosynthetic Diversity.</title>
        <authorList>
            <person name="Kalkreuter E."/>
            <person name="Kautsar S.A."/>
            <person name="Yang D."/>
            <person name="Bader C.D."/>
            <person name="Teijaro C.N."/>
            <person name="Fluegel L."/>
            <person name="Davis C.M."/>
            <person name="Simpson J.R."/>
            <person name="Lauterbach L."/>
            <person name="Steele A.D."/>
            <person name="Gui C."/>
            <person name="Meng S."/>
            <person name="Li G."/>
            <person name="Viehrig K."/>
            <person name="Ye F."/>
            <person name="Su P."/>
            <person name="Kiefer A.F."/>
            <person name="Nichols A."/>
            <person name="Cepeda A.J."/>
            <person name="Yan W."/>
            <person name="Fan B."/>
            <person name="Jiang Y."/>
            <person name="Adhikari A."/>
            <person name="Zheng C.-J."/>
            <person name="Schuster L."/>
            <person name="Cowan T.M."/>
            <person name="Smanski M.J."/>
            <person name="Chevrette M.G."/>
            <person name="De Carvalho L.P.S."/>
            <person name="Shen B."/>
        </authorList>
    </citation>
    <scope>NUCLEOTIDE SEQUENCE [LARGE SCALE GENOMIC DNA]</scope>
    <source>
        <strain evidence="4 5">NPDC049574</strain>
    </source>
</reference>
<organism evidence="4 5">
    <name type="scientific">Nonomuraea bangladeshensis</name>
    <dbReference type="NCBI Taxonomy" id="404385"/>
    <lineage>
        <taxon>Bacteria</taxon>
        <taxon>Bacillati</taxon>
        <taxon>Actinomycetota</taxon>
        <taxon>Actinomycetes</taxon>
        <taxon>Streptosporangiales</taxon>
        <taxon>Streptosporangiaceae</taxon>
        <taxon>Nonomuraea</taxon>
    </lineage>
</organism>
<keyword evidence="2" id="KW-0624">Polysaccharide degradation</keyword>
<dbReference type="InterPro" id="IPR036116">
    <property type="entry name" value="FN3_sf"/>
</dbReference>
<dbReference type="InterPro" id="IPR013783">
    <property type="entry name" value="Ig-like_fold"/>
</dbReference>
<dbReference type="PROSITE" id="PS50853">
    <property type="entry name" value="FN3"/>
    <property type="match status" value="1"/>
</dbReference>
<comment type="caution">
    <text evidence="4">The sequence shown here is derived from an EMBL/GenBank/DDBJ whole genome shotgun (WGS) entry which is preliminary data.</text>
</comment>
<dbReference type="EMBL" id="JBFARM010000005">
    <property type="protein sequence ID" value="MEV4287345.1"/>
    <property type="molecule type" value="Genomic_DNA"/>
</dbReference>
<dbReference type="Proteomes" id="UP001552427">
    <property type="component" value="Unassembled WGS sequence"/>
</dbReference>
<dbReference type="Gene3D" id="2.60.40.10">
    <property type="entry name" value="Immunoglobulins"/>
    <property type="match status" value="1"/>
</dbReference>
<sequence length="951" mass="101353">MPVNEKLMDLGSWRLTLVEETPRTILDSLGYFGHVAFVPGRLEPALYGDQLLTMARYVGVLTGRDVDHIRKTVDGQSMAVWLGDADGKGDVIEAPGLSINATFPNAIRQILGSGTAVVEGTLYSVPGTYRGRHVWQSKRKAIDYICSTMEAEWRVNGDGTLDAGLATDLYDEVPDTVIVRRRPNRFTDGDDLTLHGLRGDMGVATDVDDWTTRLVLLAEGQGDAVVTGVATNPVNPYKDLRGGLVKRTRLVSESTTTPGNAQGRAEYQLSKFTGNRTAMRMTTDDYDVIGAFAVGDWAWVYDPDTGLVDTDNEITFRGERINPVRLRMVGASWPIRRGMTVAYRNKDGAWLDLTPYVDWEGGETTVDVGDMLQGLSNGGTEPVGPRPIPDSTIPGVVTWDLPFESGVYLDSSGTTRARMLVRWELPLNDDGSTILDGDHYEIAYGVSPVTGDEWQTAFAPWGVLQAMVNDLSPGVEYDFRIRAVDTSNNQGAWSVTETALANPDTIPPSTPAAPTVAASLIAIQITHQLGKASGGTFNLELDLDHLEVHVGATSGFTPDETTLRGKVAANAGMMQAEIPAVGTVPEPNTTLRQVKVVAVDQAGNRSDPSAAASVTALLIDDAHISDLTVTKVTAGTISANWLIGASIRTASSGQRVELNTSGLQMYNSGNALLVSLAPTGTFFLRSGTTGARIDLSTVTGLQIYNSGGVRTAWLDVSGSFELRSGSSGARIELDTSGLRAYNSGGTQTVNISASSGDVTIVGQFASGVSGRRIIVNPSGTTDPEIRFVPASGSVADAFRMYCKQGGFGEGFLRMEGVESNFMRSYAQFGQGGVTEIGAIPGDASHDTWKNVMTFGTGLADGGRTRLVGMWHESATERTAMIPGSVAASGSTGLVDYDGFYVPSYAAIMTPKAGNPVGHAVTAQSGDNFTWTVSVALSGSDRINYWVIRTSL</sequence>
<protein>
    <submittedName>
        <fullName evidence="4">Fibronectin type III domain-containing protein</fullName>
    </submittedName>
</protein>
<keyword evidence="5" id="KW-1185">Reference proteome</keyword>
<dbReference type="CDD" id="cd00063">
    <property type="entry name" value="FN3"/>
    <property type="match status" value="1"/>
</dbReference>
<dbReference type="SMART" id="SM00060">
    <property type="entry name" value="FN3"/>
    <property type="match status" value="1"/>
</dbReference>
<feature type="domain" description="Fibronectin type-III" evidence="3">
    <location>
        <begin position="405"/>
        <end position="504"/>
    </location>
</feature>
<accession>A0ABV3H4H6</accession>
<evidence type="ECO:0000256" key="1">
    <source>
        <dbReference type="ARBA" id="ARBA00023295"/>
    </source>
</evidence>
<evidence type="ECO:0000313" key="4">
    <source>
        <dbReference type="EMBL" id="MEV4287345.1"/>
    </source>
</evidence>
<evidence type="ECO:0000259" key="3">
    <source>
        <dbReference type="PROSITE" id="PS50853"/>
    </source>
</evidence>
<keyword evidence="1" id="KW-0326">Glycosidase</keyword>
<name>A0ABV3H4H6_9ACTN</name>
<keyword evidence="1" id="KW-0378">Hydrolase</keyword>
<gene>
    <name evidence="4" type="ORF">AB0K40_17715</name>
</gene>
<evidence type="ECO:0000313" key="5">
    <source>
        <dbReference type="Proteomes" id="UP001552427"/>
    </source>
</evidence>
<dbReference type="InterPro" id="IPR003961">
    <property type="entry name" value="FN3_dom"/>
</dbReference>
<keyword evidence="2" id="KW-0119">Carbohydrate metabolism</keyword>